<keyword evidence="3 5" id="KW-0378">Hydrolase</keyword>
<dbReference type="InterPro" id="IPR000222">
    <property type="entry name" value="PP2C_BS"/>
</dbReference>
<protein>
    <submittedName>
        <fullName evidence="10">PP2C-domain-containing protein</fullName>
    </submittedName>
</protein>
<dbReference type="PROSITE" id="PS51746">
    <property type="entry name" value="PPM_2"/>
    <property type="match status" value="1"/>
</dbReference>
<evidence type="ECO:0000256" key="2">
    <source>
        <dbReference type="ARBA" id="ARBA00022723"/>
    </source>
</evidence>
<reference evidence="9 12" key="1">
    <citation type="submission" date="2016-04" db="EMBL/GenBank/DDBJ databases">
        <title>Genome analyses suggest a sexual origin of heterokaryosis in a supposedly ancient asexual fungus.</title>
        <authorList>
            <person name="Ropars J."/>
            <person name="Sedzielewska K."/>
            <person name="Noel J."/>
            <person name="Charron P."/>
            <person name="Farinelli L."/>
            <person name="Marton T."/>
            <person name="Kruger M."/>
            <person name="Pelin A."/>
            <person name="Brachmann A."/>
            <person name="Corradi N."/>
        </authorList>
    </citation>
    <scope>NUCLEOTIDE SEQUENCE [LARGE SCALE GENOMIC DNA]</scope>
    <source>
        <strain evidence="9 12">A5</strain>
    </source>
</reference>
<dbReference type="Proteomes" id="UP000684084">
    <property type="component" value="Unassembled WGS sequence"/>
</dbReference>
<dbReference type="Proteomes" id="UP000232722">
    <property type="component" value="Unassembled WGS sequence"/>
</dbReference>
<evidence type="ECO:0000256" key="3">
    <source>
        <dbReference type="ARBA" id="ARBA00022801"/>
    </source>
</evidence>
<dbReference type="PANTHER" id="PTHR13832">
    <property type="entry name" value="PROTEIN PHOSPHATASE 2C"/>
    <property type="match status" value="1"/>
</dbReference>
<feature type="compositionally biased region" description="Low complexity" evidence="6">
    <location>
        <begin position="1"/>
        <end position="20"/>
    </location>
</feature>
<evidence type="ECO:0000313" key="11">
    <source>
        <dbReference type="Proteomes" id="UP000232688"/>
    </source>
</evidence>
<gene>
    <name evidence="8" type="ORF">CHRIB12_LOCUS10266</name>
    <name evidence="10" type="ORF">RhiirA1_508258</name>
    <name evidence="9" type="ORF">RhiirA5_469707</name>
</gene>
<dbReference type="InterPro" id="IPR001932">
    <property type="entry name" value="PPM-type_phosphatase-like_dom"/>
</dbReference>
<dbReference type="PANTHER" id="PTHR13832:SF837">
    <property type="entry name" value="PROTEIN PHOSPHATASE 2C-LIKE DOMAIN-CONTAINING PROTEIN 1"/>
    <property type="match status" value="1"/>
</dbReference>
<dbReference type="FunFam" id="3.60.40.10:FF:000054">
    <property type="entry name" value="Protein phosphatase type 2C"/>
    <property type="match status" value="1"/>
</dbReference>
<feature type="domain" description="PPM-type phosphatase" evidence="7">
    <location>
        <begin position="125"/>
        <end position="395"/>
    </location>
</feature>
<comment type="similarity">
    <text evidence="1 5">Belongs to the PP2C family.</text>
</comment>
<reference evidence="10 11" key="4">
    <citation type="submission" date="2017-10" db="EMBL/GenBank/DDBJ databases">
        <title>Genome analyses suggest a sexual origin of heterokaryosis in a supposedly ancient asexual fungus.</title>
        <authorList>
            <person name="Corradi N."/>
            <person name="Sedzielewska K."/>
            <person name="Noel J."/>
            <person name="Charron P."/>
            <person name="Farinelli L."/>
            <person name="Marton T."/>
            <person name="Kruger M."/>
            <person name="Pelin A."/>
            <person name="Brachmann A."/>
            <person name="Corradi N."/>
        </authorList>
    </citation>
    <scope>NUCLEOTIDE SEQUENCE [LARGE SCALE GENOMIC DNA]</scope>
    <source>
        <strain evidence="10 11">A1</strain>
    </source>
</reference>
<sequence length="398" mass="43444">MSSISPSTPSSKTTKELSTPDLNVKIKIEPKDDSNNISTPIQKNSEDTVSPNDSSVEVSVSSVPLTSKEKSTKPVGSFNTTNSSNNIDGKSEEKDSNSNANAPSSLNQQQSSIVSNKKSEFSYFNVGVSEDRNKRYRRTMEDAHSFFYDFAGIEGQGFFAVFDGHAGKQAAEWCGNHFHETFQEVLQENKNLPIPEIFHLSFLRADKQLNQNAGKHSGCTAIVAFLRTEEISEGEPANGKEPVSNGANIKSKQKRVLYTANVGDARAVLSRNGLAIRLSYDHKGSDAQEAKRIVDAGGFVMNNRVNGVLAVTRSLGDSSMKEFVVGSPYTAETELTENDPFLILACDGLWDVCDDQNAVDLIKDIKDPQIASAKLIEHALANFSTDNLSVMVIRFMNG</sequence>
<evidence type="ECO:0000313" key="8">
    <source>
        <dbReference type="EMBL" id="CAB5365204.1"/>
    </source>
</evidence>
<keyword evidence="2" id="KW-0479">Metal-binding</keyword>
<organism evidence="10 11">
    <name type="scientific">Rhizophagus irregularis</name>
    <dbReference type="NCBI Taxonomy" id="588596"/>
    <lineage>
        <taxon>Eukaryota</taxon>
        <taxon>Fungi</taxon>
        <taxon>Fungi incertae sedis</taxon>
        <taxon>Mucoromycota</taxon>
        <taxon>Glomeromycotina</taxon>
        <taxon>Glomeromycetes</taxon>
        <taxon>Glomerales</taxon>
        <taxon>Glomeraceae</taxon>
        <taxon>Rhizophagus</taxon>
    </lineage>
</organism>
<evidence type="ECO:0000256" key="6">
    <source>
        <dbReference type="SAM" id="MobiDB-lite"/>
    </source>
</evidence>
<dbReference type="SUPFAM" id="SSF81606">
    <property type="entry name" value="PP2C-like"/>
    <property type="match status" value="1"/>
</dbReference>
<evidence type="ECO:0000259" key="7">
    <source>
        <dbReference type="PROSITE" id="PS51746"/>
    </source>
</evidence>
<reference evidence="9 12" key="2">
    <citation type="submission" date="2017-09" db="EMBL/GenBank/DDBJ databases">
        <title>Extensive intraspecific genome diversity in a model arbuscular mycorrhizal fungus.</title>
        <authorList>
            <person name="Chen E.C."/>
            <person name="Morin E."/>
            <person name="Beaudet D."/>
            <person name="Noel J."/>
            <person name="Ndikumana S."/>
            <person name="Charron P."/>
            <person name="St-Onge C."/>
            <person name="Giorgi J."/>
            <person name="Grigoriev I.V."/>
            <person name="Roux C."/>
            <person name="Martin F.M."/>
            <person name="Corradi N."/>
        </authorList>
    </citation>
    <scope>NUCLEOTIDE SEQUENCE [LARGE SCALE GENOMIC DNA]</scope>
    <source>
        <strain evidence="9 12">A5</strain>
    </source>
</reference>
<dbReference type="GO" id="GO:0046872">
    <property type="term" value="F:metal ion binding"/>
    <property type="evidence" value="ECO:0007669"/>
    <property type="project" value="UniProtKB-KW"/>
</dbReference>
<dbReference type="CDD" id="cd00143">
    <property type="entry name" value="PP2Cc"/>
    <property type="match status" value="1"/>
</dbReference>
<dbReference type="OrthoDB" id="10264738at2759"/>
<feature type="compositionally biased region" description="Low complexity" evidence="6">
    <location>
        <begin position="97"/>
        <end position="112"/>
    </location>
</feature>
<reference evidence="8" key="5">
    <citation type="submission" date="2020-05" db="EMBL/GenBank/DDBJ databases">
        <authorList>
            <person name="Rincon C."/>
            <person name="Sanders R I."/>
            <person name="Robbins C."/>
            <person name="Chaturvedi A."/>
        </authorList>
    </citation>
    <scope>NUCLEOTIDE SEQUENCE</scope>
    <source>
        <strain evidence="8">CHB12</strain>
    </source>
</reference>
<dbReference type="Proteomes" id="UP000232688">
    <property type="component" value="Unassembled WGS sequence"/>
</dbReference>
<feature type="compositionally biased region" description="Low complexity" evidence="6">
    <location>
        <begin position="49"/>
        <end position="63"/>
    </location>
</feature>
<name>A0A2I1EFY2_9GLOM</name>
<dbReference type="EMBL" id="CAGKOT010000021">
    <property type="protein sequence ID" value="CAB5365204.1"/>
    <property type="molecule type" value="Genomic_DNA"/>
</dbReference>
<feature type="compositionally biased region" description="Basic and acidic residues" evidence="6">
    <location>
        <begin position="24"/>
        <end position="34"/>
    </location>
</feature>
<comment type="caution">
    <text evidence="10">The sequence shown here is derived from an EMBL/GenBank/DDBJ whole genome shotgun (WGS) entry which is preliminary data.</text>
</comment>
<keyword evidence="4 5" id="KW-0904">Protein phosphatase</keyword>
<feature type="compositionally biased region" description="Polar residues" evidence="6">
    <location>
        <begin position="77"/>
        <end position="88"/>
    </location>
</feature>
<reference evidence="10 11" key="3">
    <citation type="submission" date="2017-10" db="EMBL/GenBank/DDBJ databases">
        <title>Extensive intraspecific genome diversity in a model arbuscular mycorrhizal fungus.</title>
        <authorList>
            <person name="Chen E.C.H."/>
            <person name="Morin E."/>
            <person name="Baudet D."/>
            <person name="Noel J."/>
            <person name="Ndikumana S."/>
            <person name="Charron P."/>
            <person name="St-Onge C."/>
            <person name="Giorgi J."/>
            <person name="Grigoriev I.V."/>
            <person name="Roux C."/>
            <person name="Martin F.M."/>
            <person name="Corradi N."/>
        </authorList>
    </citation>
    <scope>NUCLEOTIDE SEQUENCE [LARGE SCALE GENOMIC DNA]</scope>
    <source>
        <strain evidence="10 11">A1</strain>
    </source>
</reference>
<dbReference type="EMBL" id="LLXJ01000354">
    <property type="protein sequence ID" value="PKC10803.1"/>
    <property type="molecule type" value="Genomic_DNA"/>
</dbReference>
<dbReference type="SMR" id="A0A2I1EFY2"/>
<dbReference type="InterPro" id="IPR015655">
    <property type="entry name" value="PP2C"/>
</dbReference>
<dbReference type="VEuPathDB" id="FungiDB:RhiirA1_508258"/>
<feature type="region of interest" description="Disordered" evidence="6">
    <location>
        <begin position="1"/>
        <end position="114"/>
    </location>
</feature>
<dbReference type="GO" id="GO:0004722">
    <property type="term" value="F:protein serine/threonine phosphatase activity"/>
    <property type="evidence" value="ECO:0007669"/>
    <property type="project" value="InterPro"/>
</dbReference>
<accession>A0A2I1EFY2</accession>
<evidence type="ECO:0000256" key="4">
    <source>
        <dbReference type="ARBA" id="ARBA00022912"/>
    </source>
</evidence>
<dbReference type="InterPro" id="IPR036457">
    <property type="entry name" value="PPM-type-like_dom_sf"/>
</dbReference>
<evidence type="ECO:0000313" key="9">
    <source>
        <dbReference type="EMBL" id="PKC10803.1"/>
    </source>
</evidence>
<evidence type="ECO:0000256" key="5">
    <source>
        <dbReference type="RuleBase" id="RU003465"/>
    </source>
</evidence>
<evidence type="ECO:0000313" key="12">
    <source>
        <dbReference type="Proteomes" id="UP000232722"/>
    </source>
</evidence>
<evidence type="ECO:0000256" key="1">
    <source>
        <dbReference type="ARBA" id="ARBA00006702"/>
    </source>
</evidence>
<evidence type="ECO:0000313" key="10">
    <source>
        <dbReference type="EMBL" id="PKC67975.1"/>
    </source>
</evidence>
<dbReference type="VEuPathDB" id="FungiDB:FUN_017310"/>
<proteinExistence type="inferred from homology"/>
<dbReference type="Pfam" id="PF00481">
    <property type="entry name" value="PP2C"/>
    <property type="match status" value="1"/>
</dbReference>
<dbReference type="SMART" id="SM00332">
    <property type="entry name" value="PP2Cc"/>
    <property type="match status" value="1"/>
</dbReference>
<dbReference type="AlphaFoldDB" id="A0A2I1EFY2"/>
<dbReference type="EMBL" id="LLXH01000360">
    <property type="protein sequence ID" value="PKC67975.1"/>
    <property type="molecule type" value="Genomic_DNA"/>
</dbReference>
<dbReference type="Gene3D" id="3.60.40.10">
    <property type="entry name" value="PPM-type phosphatase domain"/>
    <property type="match status" value="1"/>
</dbReference>
<dbReference type="PROSITE" id="PS01032">
    <property type="entry name" value="PPM_1"/>
    <property type="match status" value="1"/>
</dbReference>
<dbReference type="VEuPathDB" id="FungiDB:RhiirFUN_022626"/>